<feature type="binding site" evidence="8">
    <location>
        <position position="106"/>
    </location>
    <ligand>
        <name>Fe cation</name>
        <dbReference type="ChEBI" id="CHEBI:24875"/>
    </ligand>
</feature>
<dbReference type="EMBL" id="NSJB01000012">
    <property type="protein sequence ID" value="PAT35672.1"/>
    <property type="molecule type" value="Genomic_DNA"/>
</dbReference>
<dbReference type="SUPFAM" id="SSF46785">
    <property type="entry name" value="Winged helix' DNA-binding domain"/>
    <property type="match status" value="1"/>
</dbReference>
<evidence type="ECO:0000313" key="11">
    <source>
        <dbReference type="EMBL" id="PAT35672.1"/>
    </source>
</evidence>
<dbReference type="Gene3D" id="3.30.1490.190">
    <property type="match status" value="1"/>
</dbReference>
<accession>A0A2A2AD53</accession>
<keyword evidence="8 9" id="KW-0408">Iron</keyword>
<comment type="subcellular location">
    <subcellularLocation>
        <location evidence="9">Cytoplasm</location>
    </subcellularLocation>
</comment>
<dbReference type="Proteomes" id="UP000218054">
    <property type="component" value="Unassembled WGS sequence"/>
</dbReference>
<comment type="caution">
    <text evidence="11">The sequence shown here is derived from an EMBL/GenBank/DDBJ whole genome shotgun (WGS) entry which is preliminary data.</text>
</comment>
<evidence type="ECO:0000256" key="10">
    <source>
        <dbReference type="SAM" id="MobiDB-lite"/>
    </source>
</evidence>
<dbReference type="AlphaFoldDB" id="A0A2A2AD53"/>
<dbReference type="InterPro" id="IPR043135">
    <property type="entry name" value="Fur_C"/>
</dbReference>
<feature type="region of interest" description="Disordered" evidence="10">
    <location>
        <begin position="1"/>
        <end position="35"/>
    </location>
</feature>
<gene>
    <name evidence="9" type="primary">fur</name>
    <name evidence="11" type="ORF">CK625_11845</name>
</gene>
<evidence type="ECO:0000256" key="1">
    <source>
        <dbReference type="ARBA" id="ARBA00007957"/>
    </source>
</evidence>
<evidence type="ECO:0000256" key="2">
    <source>
        <dbReference type="ARBA" id="ARBA00022491"/>
    </source>
</evidence>
<feature type="binding site" evidence="7">
    <location>
        <position position="112"/>
    </location>
    <ligand>
        <name>Zn(2+)</name>
        <dbReference type="ChEBI" id="CHEBI:29105"/>
    </ligand>
</feature>
<dbReference type="InterPro" id="IPR036388">
    <property type="entry name" value="WH-like_DNA-bd_sf"/>
</dbReference>
<organism evidence="11 12">
    <name type="scientific">Vandammella animalimorsus</name>
    <dbReference type="NCBI Taxonomy" id="2029117"/>
    <lineage>
        <taxon>Bacteria</taxon>
        <taxon>Pseudomonadati</taxon>
        <taxon>Pseudomonadota</taxon>
        <taxon>Betaproteobacteria</taxon>
        <taxon>Burkholderiales</taxon>
        <taxon>Comamonadaceae</taxon>
        <taxon>Vandammella</taxon>
    </lineage>
</organism>
<feature type="binding site" evidence="7">
    <location>
        <position position="115"/>
    </location>
    <ligand>
        <name>Zn(2+)</name>
        <dbReference type="ChEBI" id="CHEBI:29105"/>
    </ligand>
</feature>
<evidence type="ECO:0000256" key="9">
    <source>
        <dbReference type="RuleBase" id="RU364037"/>
    </source>
</evidence>
<dbReference type="Pfam" id="PF01475">
    <property type="entry name" value="FUR"/>
    <property type="match status" value="1"/>
</dbReference>
<protein>
    <recommendedName>
        <fullName evidence="9">Ferric uptake regulation protein</fullName>
    </recommendedName>
</protein>
<evidence type="ECO:0000256" key="3">
    <source>
        <dbReference type="ARBA" id="ARBA00022833"/>
    </source>
</evidence>
<evidence type="ECO:0000256" key="8">
    <source>
        <dbReference type="PIRSR" id="PIRSR602481-2"/>
    </source>
</evidence>
<dbReference type="GO" id="GO:0000976">
    <property type="term" value="F:transcription cis-regulatory region binding"/>
    <property type="evidence" value="ECO:0007669"/>
    <property type="project" value="TreeGrafter"/>
</dbReference>
<dbReference type="PANTHER" id="PTHR33202">
    <property type="entry name" value="ZINC UPTAKE REGULATION PROTEIN"/>
    <property type="match status" value="1"/>
</dbReference>
<dbReference type="GO" id="GO:0005737">
    <property type="term" value="C:cytoplasm"/>
    <property type="evidence" value="ECO:0007669"/>
    <property type="project" value="UniProtKB-SubCell"/>
</dbReference>
<reference evidence="11 12" key="1">
    <citation type="submission" date="2017-08" db="EMBL/GenBank/DDBJ databases">
        <title>WGS of Clinical strains of the CDC Group NO-1 linked to zoonotic infections in humans.</title>
        <authorList>
            <person name="Bernier A.-M."/>
            <person name="Bernard K."/>
        </authorList>
    </citation>
    <scope>NUCLEOTIDE SEQUENCE [LARGE SCALE GENOMIC DNA]</scope>
    <source>
        <strain evidence="11 12">NML00-0135</strain>
    </source>
</reference>
<dbReference type="GO" id="GO:0045892">
    <property type="term" value="P:negative regulation of DNA-templated transcription"/>
    <property type="evidence" value="ECO:0007669"/>
    <property type="project" value="TreeGrafter"/>
</dbReference>
<keyword evidence="7 9" id="KW-0479">Metal-binding</keyword>
<dbReference type="GO" id="GO:1900376">
    <property type="term" value="P:regulation of secondary metabolite biosynthetic process"/>
    <property type="evidence" value="ECO:0007669"/>
    <property type="project" value="TreeGrafter"/>
</dbReference>
<keyword evidence="3 7" id="KW-0862">Zinc</keyword>
<comment type="cofactor">
    <cofactor evidence="8">
        <name>Mn(2+)</name>
        <dbReference type="ChEBI" id="CHEBI:29035"/>
    </cofactor>
    <cofactor evidence="8">
        <name>Fe(2+)</name>
        <dbReference type="ChEBI" id="CHEBI:29033"/>
    </cofactor>
    <text evidence="8">Binds 1 Mn(2+) or Fe(2+) ion per subunit.</text>
</comment>
<sequence>MKPTARTTARCAPSPEHDQAGPAHARPPHGERATRQRAAIRAVLQREARPLSPPEVLSAAQQLVPGLGIATVYRNLKAMVEAGELSPVPLPGDRLYYELAHQAEHHHHHFRCQGCEKVFDVHGCNDTFARLLPEGFVLQSHDITLYGLCPACSGNGDAAE</sequence>
<dbReference type="CDD" id="cd07153">
    <property type="entry name" value="Fur_like"/>
    <property type="match status" value="1"/>
</dbReference>
<evidence type="ECO:0000256" key="4">
    <source>
        <dbReference type="ARBA" id="ARBA00023015"/>
    </source>
</evidence>
<feature type="binding site" evidence="7">
    <location>
        <position position="152"/>
    </location>
    <ligand>
        <name>Zn(2+)</name>
        <dbReference type="ChEBI" id="CHEBI:29105"/>
    </ligand>
</feature>
<evidence type="ECO:0000313" key="12">
    <source>
        <dbReference type="Proteomes" id="UP000218054"/>
    </source>
</evidence>
<dbReference type="RefSeq" id="WP_095540531.1">
    <property type="nucleotide sequence ID" value="NZ_NSJB01000012.1"/>
</dbReference>
<keyword evidence="4 9" id="KW-0805">Transcription regulation</keyword>
<evidence type="ECO:0000256" key="7">
    <source>
        <dbReference type="PIRSR" id="PIRSR602481-1"/>
    </source>
</evidence>
<keyword evidence="2 9" id="KW-0678">Repressor</keyword>
<comment type="similarity">
    <text evidence="1 9">Belongs to the Fur family.</text>
</comment>
<dbReference type="PANTHER" id="PTHR33202:SF22">
    <property type="entry name" value="HYDROGEN PEROXIDE SENSITIVE REPRESSOR"/>
    <property type="match status" value="1"/>
</dbReference>
<dbReference type="GO" id="GO:0008270">
    <property type="term" value="F:zinc ion binding"/>
    <property type="evidence" value="ECO:0007669"/>
    <property type="project" value="TreeGrafter"/>
</dbReference>
<proteinExistence type="inferred from homology"/>
<dbReference type="GO" id="GO:0003700">
    <property type="term" value="F:DNA-binding transcription factor activity"/>
    <property type="evidence" value="ECO:0007669"/>
    <property type="project" value="UniProtKB-UniRule"/>
</dbReference>
<dbReference type="InterPro" id="IPR036390">
    <property type="entry name" value="WH_DNA-bd_sf"/>
</dbReference>
<evidence type="ECO:0000256" key="6">
    <source>
        <dbReference type="ARBA" id="ARBA00023163"/>
    </source>
</evidence>
<comment type="cofactor">
    <cofactor evidence="7">
        <name>Zn(2+)</name>
        <dbReference type="ChEBI" id="CHEBI:29105"/>
    </cofactor>
    <text evidence="7">Binds 1 zinc ion per subunit.</text>
</comment>
<dbReference type="Gene3D" id="1.10.10.10">
    <property type="entry name" value="Winged helix-like DNA-binding domain superfamily/Winged helix DNA-binding domain"/>
    <property type="match status" value="1"/>
</dbReference>
<comment type="subunit">
    <text evidence="9">Homodimer.</text>
</comment>
<feature type="binding site" evidence="8">
    <location>
        <position position="141"/>
    </location>
    <ligand>
        <name>Fe cation</name>
        <dbReference type="ChEBI" id="CHEBI:24875"/>
    </ligand>
</feature>
<evidence type="ECO:0000256" key="5">
    <source>
        <dbReference type="ARBA" id="ARBA00023125"/>
    </source>
</evidence>
<feature type="binding site" evidence="7">
    <location>
        <position position="149"/>
    </location>
    <ligand>
        <name>Zn(2+)</name>
        <dbReference type="ChEBI" id="CHEBI:29105"/>
    </ligand>
</feature>
<keyword evidence="12" id="KW-1185">Reference proteome</keyword>
<keyword evidence="9" id="KW-0963">Cytoplasm</keyword>
<dbReference type="InterPro" id="IPR002481">
    <property type="entry name" value="FUR"/>
</dbReference>
<name>A0A2A2AD53_9BURK</name>
<keyword evidence="6 9" id="KW-0804">Transcription</keyword>
<keyword evidence="5 9" id="KW-0238">DNA-binding</keyword>